<dbReference type="EMBL" id="WUAV01000006">
    <property type="protein sequence ID" value="KAF1748557.1"/>
    <property type="molecule type" value="Genomic_DNA"/>
</dbReference>
<comment type="caution">
    <text evidence="1">The sequence shown here is derived from an EMBL/GenBank/DDBJ whole genome shotgun (WGS) entry which is preliminary data.</text>
</comment>
<protein>
    <submittedName>
        <fullName evidence="1">Uncharacterized protein</fullName>
    </submittedName>
</protein>
<organism evidence="1 2">
    <name type="scientific">Caenorhabditis remanei</name>
    <name type="common">Caenorhabditis vulgaris</name>
    <dbReference type="NCBI Taxonomy" id="31234"/>
    <lineage>
        <taxon>Eukaryota</taxon>
        <taxon>Metazoa</taxon>
        <taxon>Ecdysozoa</taxon>
        <taxon>Nematoda</taxon>
        <taxon>Chromadorea</taxon>
        <taxon>Rhabditida</taxon>
        <taxon>Rhabditina</taxon>
        <taxon>Rhabditomorpha</taxon>
        <taxon>Rhabditoidea</taxon>
        <taxon>Rhabditidae</taxon>
        <taxon>Peloderinae</taxon>
        <taxon>Caenorhabditis</taxon>
    </lineage>
</organism>
<gene>
    <name evidence="1" type="ORF">GCK72_025024</name>
</gene>
<dbReference type="GeneID" id="78777871"/>
<sequence length="107" mass="12352">MFKAKHNRGRMLSRKAVWIFGMVERSSNKVLMFQVEKRDAATLLPLIKDHVLNDTMSLLYQSEYVEDLQLLQGVLHSRGQYSYTATSRDILNPSITRRKPSILVVSN</sequence>
<evidence type="ECO:0000313" key="2">
    <source>
        <dbReference type="Proteomes" id="UP000483820"/>
    </source>
</evidence>
<dbReference type="Proteomes" id="UP000483820">
    <property type="component" value="Chromosome X"/>
</dbReference>
<reference evidence="1 2" key="1">
    <citation type="submission" date="2019-12" db="EMBL/GenBank/DDBJ databases">
        <title>Chromosome-level assembly of the Caenorhabditis remanei genome.</title>
        <authorList>
            <person name="Teterina A.A."/>
            <person name="Willis J.H."/>
            <person name="Phillips P.C."/>
        </authorList>
    </citation>
    <scope>NUCLEOTIDE SEQUENCE [LARGE SCALE GENOMIC DNA]</scope>
    <source>
        <strain evidence="1 2">PX506</strain>
        <tissue evidence="1">Whole organism</tissue>
    </source>
</reference>
<evidence type="ECO:0000313" key="1">
    <source>
        <dbReference type="EMBL" id="KAF1748557.1"/>
    </source>
</evidence>
<proteinExistence type="predicted"/>
<dbReference type="PANTHER" id="PTHR47163">
    <property type="entry name" value="DDE_TNP_IS1595 DOMAIN-CONTAINING PROTEIN"/>
    <property type="match status" value="1"/>
</dbReference>
<dbReference type="AlphaFoldDB" id="A0A6A5G0T2"/>
<dbReference type="PANTHER" id="PTHR47163:SF3">
    <property type="entry name" value="PROTEIN CBG18017"/>
    <property type="match status" value="1"/>
</dbReference>
<dbReference type="RefSeq" id="XP_053579730.1">
    <property type="nucleotide sequence ID" value="XM_053736164.1"/>
</dbReference>
<dbReference type="CTD" id="78777871"/>
<dbReference type="KEGG" id="crq:GCK72_025024"/>
<name>A0A6A5G0T2_CAERE</name>
<accession>A0A6A5G0T2</accession>
<dbReference type="InterPro" id="IPR053164">
    <property type="entry name" value="IS1016-like_transposase"/>
</dbReference>